<organism evidence="2 3">
    <name type="scientific">Sandaracinus amylolyticus</name>
    <dbReference type="NCBI Taxonomy" id="927083"/>
    <lineage>
        <taxon>Bacteria</taxon>
        <taxon>Pseudomonadati</taxon>
        <taxon>Myxococcota</taxon>
        <taxon>Polyangia</taxon>
        <taxon>Polyangiales</taxon>
        <taxon>Sandaracinaceae</taxon>
        <taxon>Sandaracinus</taxon>
    </lineage>
</organism>
<dbReference type="PANTHER" id="PTHR45036">
    <property type="entry name" value="METHYLTRANSFERASE LIKE 7B"/>
    <property type="match status" value="1"/>
</dbReference>
<protein>
    <recommendedName>
        <fullName evidence="1">Methyltransferase type 11 domain-containing protein</fullName>
    </recommendedName>
</protein>
<name>A0A0F6W466_9BACT</name>
<sequence>MDRQGLISALRRLREGVGELRARPSSERAARAIERQLDYQRRKASAIARDHERIERIMSARTSALVATLSPHVAITASTRVLEVGSGAHGHVFFLGVRGAIGVDPLADEYRALFPWQSRAETIAAYGERLPFDDARFDLVVSDNVIDHAERPAAIVDELVRVLAPGGVLYFTVHVHHAIYDVLSRAYGLVTHVGLPRDLGGPFADHTVHLTARDAERLVARDDLEILHRALHPEPAPKRRRRVDHLKRVLAKNTTFEVIARRRA</sequence>
<dbReference type="Proteomes" id="UP000034883">
    <property type="component" value="Chromosome"/>
</dbReference>
<reference evidence="2 3" key="1">
    <citation type="submission" date="2015-03" db="EMBL/GenBank/DDBJ databases">
        <title>Genome assembly of Sandaracinus amylolyticus DSM 53668.</title>
        <authorList>
            <person name="Sharma G."/>
            <person name="Subramanian S."/>
        </authorList>
    </citation>
    <scope>NUCLEOTIDE SEQUENCE [LARGE SCALE GENOMIC DNA]</scope>
    <source>
        <strain evidence="2 3">DSM 53668</strain>
    </source>
</reference>
<dbReference type="STRING" id="927083.DB32_004116"/>
<feature type="domain" description="Methyltransferase type 11" evidence="1">
    <location>
        <begin position="82"/>
        <end position="171"/>
    </location>
</feature>
<keyword evidence="3" id="KW-1185">Reference proteome</keyword>
<dbReference type="KEGG" id="samy:DB32_004116"/>
<gene>
    <name evidence="2" type="ORF">DB32_004116</name>
</gene>
<dbReference type="CDD" id="cd02440">
    <property type="entry name" value="AdoMet_MTases"/>
    <property type="match status" value="1"/>
</dbReference>
<dbReference type="EMBL" id="CP011125">
    <property type="protein sequence ID" value="AKF06967.1"/>
    <property type="molecule type" value="Genomic_DNA"/>
</dbReference>
<evidence type="ECO:0000313" key="2">
    <source>
        <dbReference type="EMBL" id="AKF06967.1"/>
    </source>
</evidence>
<dbReference type="InterPro" id="IPR013216">
    <property type="entry name" value="Methyltransf_11"/>
</dbReference>
<dbReference type="InterPro" id="IPR052356">
    <property type="entry name" value="Thiol_S-MT"/>
</dbReference>
<dbReference type="SUPFAM" id="SSF53335">
    <property type="entry name" value="S-adenosyl-L-methionine-dependent methyltransferases"/>
    <property type="match status" value="1"/>
</dbReference>
<dbReference type="InterPro" id="IPR029063">
    <property type="entry name" value="SAM-dependent_MTases_sf"/>
</dbReference>
<dbReference type="RefSeq" id="WP_053234270.1">
    <property type="nucleotide sequence ID" value="NZ_CP011125.1"/>
</dbReference>
<accession>A0A0F6W466</accession>
<dbReference type="Gene3D" id="3.40.50.150">
    <property type="entry name" value="Vaccinia Virus protein VP39"/>
    <property type="match status" value="1"/>
</dbReference>
<dbReference type="GO" id="GO:0008757">
    <property type="term" value="F:S-adenosylmethionine-dependent methyltransferase activity"/>
    <property type="evidence" value="ECO:0007669"/>
    <property type="project" value="InterPro"/>
</dbReference>
<evidence type="ECO:0000259" key="1">
    <source>
        <dbReference type="Pfam" id="PF08241"/>
    </source>
</evidence>
<evidence type="ECO:0000313" key="3">
    <source>
        <dbReference type="Proteomes" id="UP000034883"/>
    </source>
</evidence>
<dbReference type="Pfam" id="PF08241">
    <property type="entry name" value="Methyltransf_11"/>
    <property type="match status" value="1"/>
</dbReference>
<dbReference type="PANTHER" id="PTHR45036:SF1">
    <property type="entry name" value="METHYLTRANSFERASE LIKE 7A"/>
    <property type="match status" value="1"/>
</dbReference>
<dbReference type="AlphaFoldDB" id="A0A0F6W466"/>
<proteinExistence type="predicted"/>